<evidence type="ECO:0000256" key="1">
    <source>
        <dbReference type="SAM" id="MobiDB-lite"/>
    </source>
</evidence>
<keyword evidence="3" id="KW-1185">Reference proteome</keyword>
<evidence type="ECO:0000313" key="2">
    <source>
        <dbReference type="EMBL" id="PVH97484.1"/>
    </source>
</evidence>
<proteinExistence type="predicted"/>
<organism evidence="2 3">
    <name type="scientific">Periconia macrospinosa</name>
    <dbReference type="NCBI Taxonomy" id="97972"/>
    <lineage>
        <taxon>Eukaryota</taxon>
        <taxon>Fungi</taxon>
        <taxon>Dikarya</taxon>
        <taxon>Ascomycota</taxon>
        <taxon>Pezizomycotina</taxon>
        <taxon>Dothideomycetes</taxon>
        <taxon>Pleosporomycetidae</taxon>
        <taxon>Pleosporales</taxon>
        <taxon>Massarineae</taxon>
        <taxon>Periconiaceae</taxon>
        <taxon>Periconia</taxon>
    </lineage>
</organism>
<reference evidence="2 3" key="1">
    <citation type="journal article" date="2018" name="Sci. Rep.">
        <title>Comparative genomics provides insights into the lifestyle and reveals functional heterogeneity of dark septate endophytic fungi.</title>
        <authorList>
            <person name="Knapp D.G."/>
            <person name="Nemeth J.B."/>
            <person name="Barry K."/>
            <person name="Hainaut M."/>
            <person name="Henrissat B."/>
            <person name="Johnson J."/>
            <person name="Kuo A."/>
            <person name="Lim J.H.P."/>
            <person name="Lipzen A."/>
            <person name="Nolan M."/>
            <person name="Ohm R.A."/>
            <person name="Tamas L."/>
            <person name="Grigoriev I.V."/>
            <person name="Spatafora J.W."/>
            <person name="Nagy L.G."/>
            <person name="Kovacs G.M."/>
        </authorList>
    </citation>
    <scope>NUCLEOTIDE SEQUENCE [LARGE SCALE GENOMIC DNA]</scope>
    <source>
        <strain evidence="2 3">DSE2036</strain>
    </source>
</reference>
<sequence length="57" mass="6328">MDQATLPASLRQENGVLTKEPSRGEHGKEAERFEEYPTKTPEIPRPASIGSIHKKAL</sequence>
<name>A0A2V1DK34_9PLEO</name>
<evidence type="ECO:0000313" key="3">
    <source>
        <dbReference type="Proteomes" id="UP000244855"/>
    </source>
</evidence>
<feature type="compositionally biased region" description="Basic and acidic residues" evidence="1">
    <location>
        <begin position="20"/>
        <end position="37"/>
    </location>
</feature>
<dbReference type="AlphaFoldDB" id="A0A2V1DK34"/>
<dbReference type="EMBL" id="KZ805435">
    <property type="protein sequence ID" value="PVH97484.1"/>
    <property type="molecule type" value="Genomic_DNA"/>
</dbReference>
<feature type="region of interest" description="Disordered" evidence="1">
    <location>
        <begin position="1"/>
        <end position="57"/>
    </location>
</feature>
<gene>
    <name evidence="2" type="ORF">DM02DRAFT_616508</name>
</gene>
<dbReference type="Proteomes" id="UP000244855">
    <property type="component" value="Unassembled WGS sequence"/>
</dbReference>
<protein>
    <submittedName>
        <fullName evidence="2">Uncharacterized protein</fullName>
    </submittedName>
</protein>
<accession>A0A2V1DK34</accession>